<feature type="compositionally biased region" description="Basic and acidic residues" evidence="1">
    <location>
        <begin position="132"/>
        <end position="152"/>
    </location>
</feature>
<evidence type="ECO:0000313" key="3">
    <source>
        <dbReference type="EMBL" id="RYC74487.1"/>
    </source>
</evidence>
<comment type="caution">
    <text evidence="3">The sequence shown here is derived from an EMBL/GenBank/DDBJ whole genome shotgun (WGS) entry which is preliminary data.</text>
</comment>
<keyword evidence="2" id="KW-0472">Membrane</keyword>
<evidence type="ECO:0008006" key="5">
    <source>
        <dbReference type="Google" id="ProtNLM"/>
    </source>
</evidence>
<dbReference type="Proteomes" id="UP001191019">
    <property type="component" value="Unassembled WGS sequence"/>
</dbReference>
<name>A0ABY0FL89_9BACT</name>
<feature type="transmembrane region" description="Helical" evidence="2">
    <location>
        <begin position="171"/>
        <end position="193"/>
    </location>
</feature>
<evidence type="ECO:0000256" key="2">
    <source>
        <dbReference type="SAM" id="Phobius"/>
    </source>
</evidence>
<evidence type="ECO:0000256" key="1">
    <source>
        <dbReference type="SAM" id="MobiDB-lite"/>
    </source>
</evidence>
<feature type="compositionally biased region" description="Acidic residues" evidence="1">
    <location>
        <begin position="95"/>
        <end position="131"/>
    </location>
</feature>
<dbReference type="EMBL" id="PRLM01000006">
    <property type="protein sequence ID" value="RYC74487.1"/>
    <property type="molecule type" value="Genomic_DNA"/>
</dbReference>
<keyword evidence="2" id="KW-0812">Transmembrane</keyword>
<organism evidence="3 4">
    <name type="scientific">Candidatus Nanosyncoccus alces</name>
    <dbReference type="NCBI Taxonomy" id="2171997"/>
    <lineage>
        <taxon>Bacteria</taxon>
        <taxon>Candidatus Saccharimonadota</taxon>
        <taxon>Candidatus Nanosyncoccalia</taxon>
        <taxon>Candidatus Nanosyncoccales</taxon>
        <taxon>Candidatus Nanosyncoccaceae</taxon>
        <taxon>Candidatus Nanosyncoccus</taxon>
    </lineage>
</organism>
<evidence type="ECO:0000313" key="4">
    <source>
        <dbReference type="Proteomes" id="UP001191019"/>
    </source>
</evidence>
<sequence>MNKDVIYIEPEDDITDIITKIENSKEKIVALVPPKKAGVFRSVVNIKLISKVGTTSEKTIVLVTTDPSIVKLAAATKMPVTKNLQTPPAISTAETEIEEVSEEELVDEPEGEVEEGITEETIEATEDDEKEEPTSKKDKKKEKADKKSEKKKPTGKTGNPIIDWIKSHKKLSIFGGIGILVLILVLVWAFAIAPAATVNVSIKTENNNFSENITFTTNAADEDATAGKFYLQEKKLESVSEVSFTATGQKNNGEKATGEVIVYTFFKREGTVAINAGSTFTINGLSFTSDKNVSLSWGGDDFNDCDNKNNATQITNSGCQISGRVTVTATGAGTKYNIAASNSGWSTTANVSVYSDKAMSGGTDDIVTVVEQADIEKAKNELKASNEDENKEKLFDSLGEDVLVIEASFNQDTSAAVATPAAGESVKDGEQPTLKATTTASVYVIDKTKVEEFIKEKAKLGDDQKIYEIKDPFIENFLKTGDGYTGKLKTTYASGPKITDSDVVEIVKGKGVGDARHDLNNINGVAKVEIETSYPWVNAIPGDTNKITVNVSIEEE</sequence>
<feature type="region of interest" description="Disordered" evidence="1">
    <location>
        <begin position="85"/>
        <end position="159"/>
    </location>
</feature>
<accession>A0ABY0FL89</accession>
<reference evidence="3 4" key="1">
    <citation type="journal article" date="2018" name="bioRxiv">
        <title>Evidence of independent acquisition and adaption of ultra-small bacteria to human hosts across the highly diverse yet reduced genomes of the phylum Saccharibacteria.</title>
        <authorList>
            <person name="McLean J.S."/>
            <person name="Bor B."/>
            <person name="To T.T."/>
            <person name="Liu Q."/>
            <person name="Kearns K.A."/>
            <person name="Solden L.M."/>
            <person name="Wrighton K.C."/>
            <person name="He X."/>
            <person name="Shi W."/>
        </authorList>
    </citation>
    <scope>NUCLEOTIDE SEQUENCE [LARGE SCALE GENOMIC DNA]</scope>
    <source>
        <strain evidence="3 4">TM7_G3_2_Rum_HOT_351B</strain>
    </source>
</reference>
<protein>
    <recommendedName>
        <fullName evidence="5">Baseplate protein J-like domain-containing protein</fullName>
    </recommendedName>
</protein>
<keyword evidence="2" id="KW-1133">Transmembrane helix</keyword>
<reference evidence="3 4" key="2">
    <citation type="journal article" date="2020" name="Cell Rep.">
        <title>Acquisition and Adaptation of Ultra-small Parasitic Reduced Genome Bacteria to Mammalian Hosts.</title>
        <authorList>
            <person name="McLean J.S."/>
            <person name="Bor B."/>
            <person name="Kerns K.A."/>
            <person name="Liu Q."/>
            <person name="To T.T."/>
            <person name="Solden L."/>
            <person name="Hendrickson E.L."/>
            <person name="Wrighton K."/>
            <person name="Shi W."/>
            <person name="He X."/>
        </authorList>
    </citation>
    <scope>NUCLEOTIDE SEQUENCE [LARGE SCALE GENOMIC DNA]</scope>
    <source>
        <strain evidence="3 4">TM7_G3_2_Rum_HOT_351B</strain>
    </source>
</reference>
<dbReference type="RefSeq" id="WP_129735309.1">
    <property type="nucleotide sequence ID" value="NZ_PRLM01000006.1"/>
</dbReference>
<proteinExistence type="predicted"/>
<keyword evidence="4" id="KW-1185">Reference proteome</keyword>
<gene>
    <name evidence="3" type="ORF">G3RUM_00642</name>
</gene>